<evidence type="ECO:0000256" key="4">
    <source>
        <dbReference type="ARBA" id="ARBA00004406"/>
    </source>
</evidence>
<feature type="signal peptide" evidence="18">
    <location>
        <begin position="1"/>
        <end position="26"/>
    </location>
</feature>
<sequence length="498" mass="56919">MIGILLFSTIVCLVAWACMKWSAVKSYWAKRGVPYLPPHPIMGNLTFLLKKNPGTWMIELYQRFPKAPVVGIWLFWRPALVINTPELAKRILVKDNSIFRDRLLSGGKHDSIGSLNILTANDPLWSTVRRRISSIFTGSKLRALQPLVDTKTSELITRINNTKDYSKLNLRNLFADYSTDVFGTAAFGVETFAVRTGEDPMRTITEAYMTFDWFRGLSWGSIFFLPEVTPYFNFRLFPKWSTDYFRKVFNFVAEQRKDRVIKDPKDLMDALIKLKRDGPVIDGVEINDDVIVSNAATMLLGGFETSGSALTFTFYQLAYNPDIQEKLYKEVSELKAAEGKLEIAKLMELNYLNAVIKEILRLYAPMGWLDRIASQDYAIDDKLTIKKGTPVYVNAIGMHYDPEYFPDPLKFDPERFMPDNEQNIKPFTYMPFGEGPRICIGMRFGLISVRHGISNLILNYKVSPIPGSPKPSELEFEKKGLFLVPGQHMAVNFTLRNE</sequence>
<accession>A0AAV1JA04</accession>
<feature type="binding site" description="axial binding residue" evidence="16">
    <location>
        <position position="439"/>
    </location>
    <ligand>
        <name>heme</name>
        <dbReference type="ChEBI" id="CHEBI:30413"/>
    </ligand>
    <ligandPart>
        <name>Fe</name>
        <dbReference type="ChEBI" id="CHEBI:18248"/>
    </ligandPart>
</feature>
<dbReference type="InterPro" id="IPR017972">
    <property type="entry name" value="Cyt_P450_CS"/>
</dbReference>
<dbReference type="EC" id="1.14.14.1" evidence="6"/>
<comment type="cofactor">
    <cofactor evidence="1 16">
        <name>heme</name>
        <dbReference type="ChEBI" id="CHEBI:30413"/>
    </cofactor>
</comment>
<dbReference type="GO" id="GO:0016712">
    <property type="term" value="F:oxidoreductase activity, acting on paired donors, with incorporation or reduction of molecular oxygen, reduced flavin or flavoprotein as one donor, and incorporation of one atom of oxygen"/>
    <property type="evidence" value="ECO:0007669"/>
    <property type="project" value="UniProtKB-EC"/>
</dbReference>
<feature type="chain" id="PRO_5043886366" description="unspecific monooxygenase" evidence="18">
    <location>
        <begin position="27"/>
        <end position="498"/>
    </location>
</feature>
<name>A0AAV1JA04_9NEOP</name>
<comment type="similarity">
    <text evidence="5 17">Belongs to the cytochrome P450 family.</text>
</comment>
<comment type="catalytic activity">
    <reaction evidence="15">
        <text>an organic molecule + reduced [NADPH--hemoprotein reductase] + O2 = an alcohol + oxidized [NADPH--hemoprotein reductase] + H2O + H(+)</text>
        <dbReference type="Rhea" id="RHEA:17149"/>
        <dbReference type="Rhea" id="RHEA-COMP:11964"/>
        <dbReference type="Rhea" id="RHEA-COMP:11965"/>
        <dbReference type="ChEBI" id="CHEBI:15377"/>
        <dbReference type="ChEBI" id="CHEBI:15378"/>
        <dbReference type="ChEBI" id="CHEBI:15379"/>
        <dbReference type="ChEBI" id="CHEBI:30879"/>
        <dbReference type="ChEBI" id="CHEBI:57618"/>
        <dbReference type="ChEBI" id="CHEBI:58210"/>
        <dbReference type="ChEBI" id="CHEBI:142491"/>
        <dbReference type="EC" id="1.14.14.1"/>
    </reaction>
</comment>
<dbReference type="Pfam" id="PF00067">
    <property type="entry name" value="p450"/>
    <property type="match status" value="1"/>
</dbReference>
<evidence type="ECO:0000256" key="16">
    <source>
        <dbReference type="PIRSR" id="PIRSR602403-1"/>
    </source>
</evidence>
<keyword evidence="20" id="KW-1185">Reference proteome</keyword>
<organism evidence="19 20">
    <name type="scientific">Leptosia nina</name>
    <dbReference type="NCBI Taxonomy" id="320188"/>
    <lineage>
        <taxon>Eukaryota</taxon>
        <taxon>Metazoa</taxon>
        <taxon>Ecdysozoa</taxon>
        <taxon>Arthropoda</taxon>
        <taxon>Hexapoda</taxon>
        <taxon>Insecta</taxon>
        <taxon>Pterygota</taxon>
        <taxon>Neoptera</taxon>
        <taxon>Endopterygota</taxon>
        <taxon>Lepidoptera</taxon>
        <taxon>Glossata</taxon>
        <taxon>Ditrysia</taxon>
        <taxon>Papilionoidea</taxon>
        <taxon>Pieridae</taxon>
        <taxon>Pierinae</taxon>
        <taxon>Leptosia</taxon>
    </lineage>
</organism>
<comment type="function">
    <text evidence="2">May be involved in the metabolism of insect hormones and in the breakdown of synthetic insecticides.</text>
</comment>
<evidence type="ECO:0000256" key="10">
    <source>
        <dbReference type="ARBA" id="ARBA00022848"/>
    </source>
</evidence>
<dbReference type="PROSITE" id="PS00086">
    <property type="entry name" value="CYTOCHROME_P450"/>
    <property type="match status" value="1"/>
</dbReference>
<keyword evidence="7 16" id="KW-0349">Heme</keyword>
<dbReference type="AlphaFoldDB" id="A0AAV1JA04"/>
<dbReference type="PANTHER" id="PTHR24292">
    <property type="entry name" value="CYTOCHROME P450"/>
    <property type="match status" value="1"/>
</dbReference>
<dbReference type="PRINTS" id="PR00385">
    <property type="entry name" value="P450"/>
</dbReference>
<evidence type="ECO:0000256" key="9">
    <source>
        <dbReference type="ARBA" id="ARBA00022824"/>
    </source>
</evidence>
<evidence type="ECO:0000256" key="18">
    <source>
        <dbReference type="SAM" id="SignalP"/>
    </source>
</evidence>
<evidence type="ECO:0000313" key="19">
    <source>
        <dbReference type="EMBL" id="CAK1546271.1"/>
    </source>
</evidence>
<keyword evidence="11 17" id="KW-0560">Oxidoreductase</keyword>
<dbReference type="InterPro" id="IPR002403">
    <property type="entry name" value="Cyt_P450_E_grp-IV"/>
</dbReference>
<dbReference type="SUPFAM" id="SSF48264">
    <property type="entry name" value="Cytochrome P450"/>
    <property type="match status" value="1"/>
</dbReference>
<evidence type="ECO:0000256" key="14">
    <source>
        <dbReference type="ARBA" id="ARBA00023136"/>
    </source>
</evidence>
<keyword evidence="8 16" id="KW-0479">Metal-binding</keyword>
<keyword evidence="12 16" id="KW-0408">Iron</keyword>
<dbReference type="FunFam" id="1.10.630.10:FF:000042">
    <property type="entry name" value="Cytochrome P450"/>
    <property type="match status" value="1"/>
</dbReference>
<dbReference type="InterPro" id="IPR050476">
    <property type="entry name" value="Insect_CytP450_Detox"/>
</dbReference>
<dbReference type="GO" id="GO:0005789">
    <property type="term" value="C:endoplasmic reticulum membrane"/>
    <property type="evidence" value="ECO:0007669"/>
    <property type="project" value="UniProtKB-SubCell"/>
</dbReference>
<dbReference type="CDD" id="cd11056">
    <property type="entry name" value="CYP6-like"/>
    <property type="match status" value="1"/>
</dbReference>
<evidence type="ECO:0000313" key="20">
    <source>
        <dbReference type="Proteomes" id="UP001497472"/>
    </source>
</evidence>
<evidence type="ECO:0000256" key="11">
    <source>
        <dbReference type="ARBA" id="ARBA00023002"/>
    </source>
</evidence>
<proteinExistence type="inferred from homology"/>
<keyword evidence="9" id="KW-0256">Endoplasmic reticulum</keyword>
<evidence type="ECO:0000256" key="8">
    <source>
        <dbReference type="ARBA" id="ARBA00022723"/>
    </source>
</evidence>
<dbReference type="EMBL" id="CAVLEF010000007">
    <property type="protein sequence ID" value="CAK1546271.1"/>
    <property type="molecule type" value="Genomic_DNA"/>
</dbReference>
<gene>
    <name evidence="19" type="ORF">LNINA_LOCUS5856</name>
</gene>
<evidence type="ECO:0000256" key="6">
    <source>
        <dbReference type="ARBA" id="ARBA00012109"/>
    </source>
</evidence>
<reference evidence="19 20" key="1">
    <citation type="submission" date="2023-11" db="EMBL/GenBank/DDBJ databases">
        <authorList>
            <person name="Okamura Y."/>
        </authorList>
    </citation>
    <scope>NUCLEOTIDE SEQUENCE [LARGE SCALE GENOMIC DNA]</scope>
</reference>
<dbReference type="GO" id="GO:0020037">
    <property type="term" value="F:heme binding"/>
    <property type="evidence" value="ECO:0007669"/>
    <property type="project" value="InterPro"/>
</dbReference>
<comment type="subcellular location">
    <subcellularLocation>
        <location evidence="4">Endoplasmic reticulum membrane</location>
        <topology evidence="4">Peripheral membrane protein</topology>
    </subcellularLocation>
    <subcellularLocation>
        <location evidence="3">Microsome membrane</location>
        <topology evidence="3">Peripheral membrane protein</topology>
    </subcellularLocation>
</comment>
<evidence type="ECO:0000256" key="1">
    <source>
        <dbReference type="ARBA" id="ARBA00001971"/>
    </source>
</evidence>
<dbReference type="Gene3D" id="1.10.630.10">
    <property type="entry name" value="Cytochrome P450"/>
    <property type="match status" value="1"/>
</dbReference>
<dbReference type="Proteomes" id="UP001497472">
    <property type="component" value="Unassembled WGS sequence"/>
</dbReference>
<keyword evidence="18" id="KW-0732">Signal</keyword>
<keyword evidence="14" id="KW-0472">Membrane</keyword>
<protein>
    <recommendedName>
        <fullName evidence="6">unspecific monooxygenase</fullName>
        <ecNumber evidence="6">1.14.14.1</ecNumber>
    </recommendedName>
</protein>
<keyword evidence="10" id="KW-0492">Microsome</keyword>
<evidence type="ECO:0000256" key="12">
    <source>
        <dbReference type="ARBA" id="ARBA00023004"/>
    </source>
</evidence>
<evidence type="ECO:0000256" key="17">
    <source>
        <dbReference type="RuleBase" id="RU000461"/>
    </source>
</evidence>
<evidence type="ECO:0000256" key="2">
    <source>
        <dbReference type="ARBA" id="ARBA00003690"/>
    </source>
</evidence>
<evidence type="ECO:0000256" key="13">
    <source>
        <dbReference type="ARBA" id="ARBA00023033"/>
    </source>
</evidence>
<dbReference type="InterPro" id="IPR036396">
    <property type="entry name" value="Cyt_P450_sf"/>
</dbReference>
<dbReference type="GO" id="GO:0005506">
    <property type="term" value="F:iron ion binding"/>
    <property type="evidence" value="ECO:0007669"/>
    <property type="project" value="InterPro"/>
</dbReference>
<evidence type="ECO:0000256" key="5">
    <source>
        <dbReference type="ARBA" id="ARBA00010617"/>
    </source>
</evidence>
<dbReference type="InterPro" id="IPR001128">
    <property type="entry name" value="Cyt_P450"/>
</dbReference>
<dbReference type="PANTHER" id="PTHR24292:SF45">
    <property type="entry name" value="CYTOCHROME P450 6G1-RELATED"/>
    <property type="match status" value="1"/>
</dbReference>
<evidence type="ECO:0000256" key="3">
    <source>
        <dbReference type="ARBA" id="ARBA00004174"/>
    </source>
</evidence>
<evidence type="ECO:0000256" key="7">
    <source>
        <dbReference type="ARBA" id="ARBA00022617"/>
    </source>
</evidence>
<keyword evidence="13 17" id="KW-0503">Monooxygenase</keyword>
<evidence type="ECO:0000256" key="15">
    <source>
        <dbReference type="ARBA" id="ARBA00047827"/>
    </source>
</evidence>
<comment type="caution">
    <text evidence="19">The sequence shown here is derived from an EMBL/GenBank/DDBJ whole genome shotgun (WGS) entry which is preliminary data.</text>
</comment>
<dbReference type="PRINTS" id="PR00465">
    <property type="entry name" value="EP450IV"/>
</dbReference>